<proteinExistence type="predicted"/>
<dbReference type="RefSeq" id="WP_006618352.1">
    <property type="nucleotide sequence ID" value="NZ_BIMW01000101.1"/>
</dbReference>
<sequence>MASLTYLAHLRQKSDLINSPTCAYPNNPSPVEHKQHNSLSYTPSNQELKRFIGCKAGEVIKQMRAWGYHQVTLNIPQNLISVKTDQGSINFQLLSYDTIIANVNWDLS</sequence>
<dbReference type="GeneID" id="301683424"/>
<name>A0A5M3T950_LIMPL</name>
<reference evidence="1 2" key="1">
    <citation type="journal article" date="2019" name="J Genomics">
        <title>The Draft Genome of a Hydrogen-producing Cyanobacterium, Arthrospira platensis NIES-46.</title>
        <authorList>
            <person name="Suzuki S."/>
            <person name="Yamaguchi H."/>
            <person name="Kawachi M."/>
        </authorList>
    </citation>
    <scope>NUCLEOTIDE SEQUENCE [LARGE SCALE GENOMIC DNA]</scope>
    <source>
        <strain evidence="1 2">NIES-46</strain>
    </source>
</reference>
<evidence type="ECO:0008006" key="3">
    <source>
        <dbReference type="Google" id="ProtNLM"/>
    </source>
</evidence>
<dbReference type="Proteomes" id="UP000326169">
    <property type="component" value="Unassembled WGS sequence"/>
</dbReference>
<evidence type="ECO:0000313" key="2">
    <source>
        <dbReference type="Proteomes" id="UP000326169"/>
    </source>
</evidence>
<protein>
    <recommendedName>
        <fullName evidence="3">PepSY domain-containing protein</fullName>
    </recommendedName>
</protein>
<comment type="caution">
    <text evidence="1">The sequence shown here is derived from an EMBL/GenBank/DDBJ whole genome shotgun (WGS) entry which is preliminary data.</text>
</comment>
<dbReference type="EMBL" id="BIMW01000101">
    <property type="protein sequence ID" value="GCE94528.1"/>
    <property type="molecule type" value="Genomic_DNA"/>
</dbReference>
<accession>A0A5M3T950</accession>
<gene>
    <name evidence="1" type="ORF">NIES46_25860</name>
</gene>
<keyword evidence="2" id="KW-1185">Reference proteome</keyword>
<organism evidence="1 2">
    <name type="scientific">Limnospira platensis NIES-46</name>
    <dbReference type="NCBI Taxonomy" id="1236695"/>
    <lineage>
        <taxon>Bacteria</taxon>
        <taxon>Bacillati</taxon>
        <taxon>Cyanobacteriota</taxon>
        <taxon>Cyanophyceae</taxon>
        <taxon>Oscillatoriophycideae</taxon>
        <taxon>Oscillatoriales</taxon>
        <taxon>Sirenicapillariaceae</taxon>
        <taxon>Limnospira</taxon>
    </lineage>
</organism>
<evidence type="ECO:0000313" key="1">
    <source>
        <dbReference type="EMBL" id="GCE94528.1"/>
    </source>
</evidence>